<feature type="domain" description="UBA" evidence="16">
    <location>
        <begin position="1518"/>
        <end position="1561"/>
    </location>
</feature>
<dbReference type="InterPro" id="IPR015940">
    <property type="entry name" value="UBA"/>
</dbReference>
<proteinExistence type="inferred from homology"/>
<feature type="compositionally biased region" description="Acidic residues" evidence="15">
    <location>
        <begin position="811"/>
        <end position="822"/>
    </location>
</feature>
<feature type="compositionally biased region" description="Polar residues" evidence="15">
    <location>
        <begin position="3969"/>
        <end position="3982"/>
    </location>
</feature>
<feature type="domain" description="HECT" evidence="17">
    <location>
        <begin position="4411"/>
        <end position="4748"/>
    </location>
</feature>
<dbReference type="PROSITE" id="PS50030">
    <property type="entry name" value="UBA"/>
    <property type="match status" value="1"/>
</dbReference>
<accession>A0A8T0DNT1</accession>
<feature type="compositionally biased region" description="Basic and acidic residues" evidence="15">
    <location>
        <begin position="2765"/>
        <end position="2779"/>
    </location>
</feature>
<keyword evidence="8" id="KW-0227">DNA damage</keyword>
<dbReference type="FunFam" id="3.30.2160.10:FF:000001">
    <property type="entry name" value="E3 ubiquitin-protein ligase NEDD4-like"/>
    <property type="match status" value="1"/>
</dbReference>
<evidence type="ECO:0000256" key="3">
    <source>
        <dbReference type="ARBA" id="ARBA00004906"/>
    </source>
</evidence>
<dbReference type="GO" id="GO:0005634">
    <property type="term" value="C:nucleus"/>
    <property type="evidence" value="ECO:0007669"/>
    <property type="project" value="UniProtKB-SubCell"/>
</dbReference>
<feature type="compositionally biased region" description="Polar residues" evidence="15">
    <location>
        <begin position="3417"/>
        <end position="3428"/>
    </location>
</feature>
<name>A0A8T0DNT1_9TREM</name>
<dbReference type="SUPFAM" id="SSF56204">
    <property type="entry name" value="Hect, E3 ligase catalytic domain"/>
    <property type="match status" value="1"/>
</dbReference>
<dbReference type="PANTHER" id="PTHR11254">
    <property type="entry name" value="HECT DOMAIN UBIQUITIN-PROTEIN LIGASE"/>
    <property type="match status" value="1"/>
</dbReference>
<evidence type="ECO:0000256" key="2">
    <source>
        <dbReference type="ARBA" id="ARBA00004123"/>
    </source>
</evidence>
<dbReference type="SMART" id="SM00165">
    <property type="entry name" value="UBA"/>
    <property type="match status" value="1"/>
</dbReference>
<comment type="similarity">
    <text evidence="13">Belongs to the UPL family. TOM1/PTR1 subfamily.</text>
</comment>
<keyword evidence="12" id="KW-0539">Nucleus</keyword>
<dbReference type="SMART" id="SM00119">
    <property type="entry name" value="HECTc"/>
    <property type="match status" value="1"/>
</dbReference>
<dbReference type="Pfam" id="PF00627">
    <property type="entry name" value="UBA"/>
    <property type="match status" value="1"/>
</dbReference>
<dbReference type="Gene3D" id="1.10.8.10">
    <property type="entry name" value="DNA helicase RuvA subunit, C-terminal domain"/>
    <property type="match status" value="1"/>
</dbReference>
<dbReference type="Pfam" id="PF14377">
    <property type="entry name" value="UBM"/>
    <property type="match status" value="3"/>
</dbReference>
<evidence type="ECO:0000313" key="20">
    <source>
        <dbReference type="Proteomes" id="UP000699462"/>
    </source>
</evidence>
<evidence type="ECO:0000256" key="11">
    <source>
        <dbReference type="ARBA" id="ARBA00023204"/>
    </source>
</evidence>
<dbReference type="InterPro" id="IPR037197">
    <property type="entry name" value="WWE_dom_sf"/>
</dbReference>
<feature type="compositionally biased region" description="Polar residues" evidence="15">
    <location>
        <begin position="1584"/>
        <end position="1598"/>
    </location>
</feature>
<feature type="region of interest" description="Disordered" evidence="15">
    <location>
        <begin position="3416"/>
        <end position="3449"/>
    </location>
</feature>
<dbReference type="CDD" id="cd00078">
    <property type="entry name" value="HECTc"/>
    <property type="match status" value="1"/>
</dbReference>
<feature type="region of interest" description="Disordered" evidence="15">
    <location>
        <begin position="2609"/>
        <end position="2788"/>
    </location>
</feature>
<feature type="compositionally biased region" description="Basic and acidic residues" evidence="15">
    <location>
        <begin position="2614"/>
        <end position="2629"/>
    </location>
</feature>
<reference evidence="19 20" key="1">
    <citation type="submission" date="2019-07" db="EMBL/GenBank/DDBJ databases">
        <title>Annotation for the trematode Paragonimus westermani.</title>
        <authorList>
            <person name="Choi Y.-J."/>
        </authorList>
    </citation>
    <scope>NUCLEOTIDE SEQUENCE [LARGE SCALE GENOMIC DNA]</scope>
    <source>
        <strain evidence="19">180907_Pwestermani</strain>
    </source>
</reference>
<keyword evidence="6" id="KW-0597">Phosphoprotein</keyword>
<dbReference type="FunFam" id="3.30.2410.10:FF:000004">
    <property type="entry name" value="E3 ubiquitin-protein ligase HUWE1, variant"/>
    <property type="match status" value="1"/>
</dbReference>
<evidence type="ECO:0000256" key="9">
    <source>
        <dbReference type="ARBA" id="ARBA00022786"/>
    </source>
</evidence>
<dbReference type="FunFam" id="3.90.1750.10:FF:000003">
    <property type="entry name" value="E3 ubiquitin-protein ligase UPL1"/>
    <property type="match status" value="1"/>
</dbReference>
<comment type="subcellular location">
    <subcellularLocation>
        <location evidence="2">Nucleus</location>
    </subcellularLocation>
</comment>
<dbReference type="Proteomes" id="UP000699462">
    <property type="component" value="Unassembled WGS sequence"/>
</dbReference>
<feature type="region of interest" description="Disordered" evidence="15">
    <location>
        <begin position="3935"/>
        <end position="3983"/>
    </location>
</feature>
<sequence>MKIDRKKIVNRCGYDQVECMLLARRLSECPDNILISELKKISVWNYGKCELGLWANVLDRLDTILEHAVTKVGRWMLRLDLPENTSLVEDVVTILEFTGHLIEHSIYRYLYGSWNHILALFGSENMDVLLAVLGLSYNFSKRSNYFVRLDPYNKKMVLDRLVSIAETWGGTENNFGLAACCDPTHFPETAGNVYFEYRPEQANVAGPDSNTMDRLNVPSAAVAGDHMMGSSRSSVRWPSTQKIILHALHRRNQSPSKIMEELLAVHPVPSSKQMALFARVRLATYFSNPEQRHKCIRARLQALSILSYTFEVDERHLYPSLLDELVEVLELPDGQHTGIKACALRTMTAIVNSHRLGVNWASLVGSTGLSSYHGILPYLTRRWVQGLVDGTIQAPGGSVNQQFTTALLSFLYHLACYEENVGPGTSQNATLSACGVLDSMLQLISWHTSRNDCLSYVTRAVRVTDQILMSISVSRPNVVEILVDRLNYEADLVLNASANAKTSPDAHSALNTQHSGLTKSILNLIKRLCLDTEWGEVMHTVMEGNLPDILRRIFLNGSTHFTPHLALFAMESITNYLYTHPSRISAMQDKNITADILTALTSQPLPQNRDFLVQLPGLFNTLALNARGIDAIQSSGVLNQYLETLVSPDYLPTMKTKRVRDFLSQVSHNFTTSTGQGLSNSLTASQMSTAIQELLRSHSELKPTIFQGLVACLRRVVELGNVQPAALIAEPLYATAGFPTCSTSSDSKLTTADVVNTESPYCQHLGVDLPCLTAVALDDGVNESGPAVGSGTVQTVDGTGVMLEEDVVMLSGGEDDDDEDNAIDGPNRATQTQSSTPQQTRNMARMLDSRSVSPSPSLNLKEGVTQSVGNKALGLLPDGSPIPPHMFLSDFMLNTCKFLEKLLPSVLHVSEAMCLYFIRHGGLQVLCDLLHMPGLPYDFPVSAACASLCKIFEDLANSVFLNDAIKPLFQCLESSLEKLTVLQNSNFSLDSILLREYATNEHTLLHELVVTASIVCILVQIIDHLKPELRPSFANKWIGRSTLQALGRLYLSVSWEAGVLLKLLYGDKDITEADIAVPTKKVAKESSSSEEVGPSTSTVAYSKPSGTATKSWKPVTETSPMPQFVEALHIYALLKPSKTPVDDNSRAFLHQRPDLVKATHRILHVTAFLINSVSELCTAWGRFFASRNQTNYRRRRMTLLPSEQIPNAIKQAALSQIAHLLCEAVSWEPSPCAKKHPAAPGLIFAVRYSAIRLTNALLHDSTHRGPQGGMMTSFFMQNGIKRYFGLFQELIKFDLNDPRVSEPLAEVLQEWLTCADWICTTEFTRSSDNDTSVVESDKFLECVHQNMLYPLEQLCIRTDLQSLLTRRAVEHLLSMLVAIVPYLFNNGNKVIEQPSVLPPENGTDRFEITNTEHATVIPFISQASIPNNDDDITQEVAQTTPMISTRERGFTSATTFSSMQNFHLEPVDLPPLNQPDSPVPPPLLLDEVPAGLATIDSGVAYTGPQPMDTTESDPNSTGLDSQAATSLRLMEEMGFSREVALVALEQTGWNANEAVNLVIATPEQELLTAADTTVPPSWRLPSWTEPNRSASQGMETVESSSNNPVGNSSPSSQSAAATALHLASAAASLISSTETAIDQINTTLSRLTNLEHERVNTPAYAPLPPPASSCTASVSTTALAPEVVKKLRDSLKQHVFRACYTIAKHHHSDQILHRVAELLLSSGEEERYIDELFGFVANSISERLGLRCANTAGSSLSTSYPQTDRGSVKEQPIVGLHLSALLFTRCQSLCARLAWKHNLPQLLVSWIARLDLAPDRSDDMAIEVDQSTAEDLVADYYKTLLLSSLIIDQYERSIQAMHLRRISTKLYSKSHMWNWFDDRAMIWHPYTTESARLIDLAFHKGDICAYCHISRRPYAIEFPTMTQVNLDSLHRRPVLLFPSITDEPREKSDKEPSTVIGCGKPLLEDDIPPGLTEDQQNSLLRAMFDHFASSKASLGLKGSTGSSSRTPISSDCIDAMFRLLLRLSYSSYENAQKLADSNLLAILLTYPHSTEFTSEYSLFVGALITQMFDDAPTVMRVMKEVFHKVCQFGIPSNFMGIGTGSTACRDLFYLLSMCVPMFAKDRDMARKLACETISLSLSDSDVTAKTIPKSYTVETVTSSASEGGNFPLTDRQKGILTQLLELVLRSTTTPDITLENITSSSGSKVEVPGAVVSTSSLTPDPVASSSTWASGLNLIRLANQDPQQSTAASAVTTQPQGSTTLSSAAAVPAILDPNTVTVLGKTDVIRYLIDLIVSYQPVAEFIALYKPKASLESHVNSPSSAHSFLAFVFSNHLTNAETSELTSSLLENLVLIGCESTQDIIISEYKASLGRISNFGNSVFSDQESNAIQFTKNECLTAHMLFLERLLSFPSPLVDRLIRLVYRRHLPADIAKLVAVVDCNLPNTQSTLSTILRTLESLTWVDRQLNKLASSSQDRRSDEPSLTQGDHSGRLNAYGSISSVPATTSSDRITESMAALPSIGALRSAGMDHVDTTSPSRDVRPFESDTDDDDDDDNHDIGNVERAAYPISASRSVVNNGSLSLSVSQSDAPSNPNALNLVLDDVIMTGADIVLDPPRGDSRTASEHWRTNGEQDDSVVFVHDDEDEGSAGQGAEGGNSQDEDDVLDEEDDAEAEDGDDEDAEEDENDDDDDEVDDDGAGDTDEEVITHDGEVALVLRAGSSRRRLRGSRRPRTDATISVSVSSGRIASEHEPTASAGEAVRAGYQRVNDELGLHGDPHDDGGDGSFDEDEVDTYGQDDEGGEDLGMLGPEVDSAVYLNADGRVLRENNSVVAMVEEVLNLIDVPHQGNGAIGSRASSGRRDRLILAPSEFGGLSVIPSGGAGTNWGFFLPRVGGPVNADNPLRGPPPPGGALPPNTTVFRFGLGNSGNASVFVTGGNNSRLTTANSNLLNTGNGFGHPAASRTEPPSTLASQHPLLQVPSNSAGQISSGGNNAITSTSRLGRGVVTSATTSFTTRMTSILPPTPPVSSTIPSAHFANRSRLGGVLPGPVLIGSSGVRQRGPPTRLYAPFTNESGTYRSYSPGIEAGIGSSHSADTTVAPTQFASDVRRDNRSGPEADALVWGMLTSVAMDQPTSVNSALASVVFSQIDSSRPATRAAIGGSGGLTLSQLTPYAGYALPASYRRWINLSRMLFGHELMDLILISRYEVYEELSRKRQASLEQRLLDADQLTAVQTSTAPQEICSTSSMASSVPVCSLQTETAATTHPSTVQPSSEVLSEDPVPQTSLLVDGTLQISEETVPEGSQNLEPETVDETTVASTIEPPPASTTPVSTRPPIPPVPMTDEETVQSLVEGGMDPSFLDALPEDMRREVIADHRHARQVQQQLSSTSLSEHINADWLAGLPPHIQEEVLVQFRNEQRQQTATGTTERTPGNDPTPVPDSSSTSRPPESNTAFLISLPASLRRELLTDMDESQLEMLPPDLIAEARQLRRENEERFARAVQGSMLTHSFTSRQDHDMWRNLTSATGLIGGPGRWDVRFSSINDFLRHLNSSLGGGLSSNALVSLQNISAIRGRHLVDHEGLTCLIALLIASSACSQQRRHVVPALKKVLRNLSCHFATRNWIVGTILLLFEGLSEKYHFDCPSGDQLDSSTAVSSPSLDAESKFSGPSEPVSSNTVFHIGFEAALGCWVRIFHPTSEIIHCNQSELGAIASKVNKDNQHETAARLSRRHHIIHPQAAVSVSSVLLETLGELAKAFPIHFYPPSAIEKKTGSESGAVGTLHRLEWPRPVFWDVFDRLSDSTPSIGPTLSVHGRSNRRTHCVARKRQSSTSNKVHSEFYHPTSMTAHDSPQPDALVMGDTSHDDHGLTVTDAACSSGKPGVTEPSPRRRPGTVHMDYFTHLTDLLCHPLIQDRPSHQERLLTILAGIVKEFHLSKTHLIPTHNPPTQVSDTSNDTLSRRNTHVSETPLVHTEPSTEPQPTSNELSTPEAANLIAPLRPEVVKVLCHLVCASKSTDNGRSMAAQLITDLARANQETKELMLHLLSDSVGELTSKLCAQLQDLINELGSQTKAAGDSSSLLDLAQPSSSVRSTALDVLPDRFSGSGQVVIISGDPRPISSNMLNELQLKSVQNFSCPNNDQSRLRGILGLILRITAGESSTNSNDPVPVSGLDPFQSIPALNDFWPRLSSAFEKLQAIGDPNAILLLQPLLEAFCLAHLFLLKDCISLRQRSVAPRPNRPTVNSATAVSQHSLMDMVPVLILRVDPAGTTSDRVGIHEASTSEHTTHLHLDVMGPMSPLSTTTKEDKAVDDVVECRRASTASAGGSNAILQFADRHRTGLNQIFRQHSGNLGESPFAVFLAYPRVLDFDIKRRFFRQQLQSLLPRSPLSNRYDDEPVMISRDRIFEDSYARLHRKSPAEWKHKFVIRFQNEEGQDAGGPLREWYLLMSREIFNPNYCLFRTSPADRVTYTINPSSYINSNHLSYFKFVGRFIAKAIYDNKLLECYFSRSFYKHILGVPVKYSDLESEDYDFYKGLEFLLKNRVSDLGYELTFSTEINEFGKTETRDLIENGRNVHVTEQNKREYVRLVCQERMIGAIRQQLDAFLGGFYEIIPKRMISIFNEQELELLISGLPNIDIADLKANTTYTKYQPTSPQIEWFWRALESFDQEDRARFLQFVTGTSKVPLGGFANLEGMHGPTKFQISRASVSSTNYLPCAHTCFNTLVLPAYEVYEQLRSRLLTAIRECSEGYGMA</sequence>
<dbReference type="Pfam" id="PF02825">
    <property type="entry name" value="WWE"/>
    <property type="match status" value="1"/>
</dbReference>
<feature type="compositionally biased region" description="Acidic residues" evidence="15">
    <location>
        <begin position="2657"/>
        <end position="2702"/>
    </location>
</feature>
<dbReference type="InterPro" id="IPR000569">
    <property type="entry name" value="HECT_dom"/>
</dbReference>
<evidence type="ECO:0000256" key="6">
    <source>
        <dbReference type="ARBA" id="ARBA00022553"/>
    </source>
</evidence>
<keyword evidence="9 14" id="KW-0833">Ubl conjugation pathway</keyword>
<evidence type="ECO:0000256" key="1">
    <source>
        <dbReference type="ARBA" id="ARBA00000885"/>
    </source>
</evidence>
<dbReference type="InterPro" id="IPR010309">
    <property type="entry name" value="E3_Ub_ligase_DUF908"/>
</dbReference>
<dbReference type="PROSITE" id="PS50237">
    <property type="entry name" value="HECT"/>
    <property type="match status" value="1"/>
</dbReference>
<dbReference type="Pfam" id="PF06012">
    <property type="entry name" value="DUF908"/>
    <property type="match status" value="1"/>
</dbReference>
<dbReference type="InterPro" id="IPR050409">
    <property type="entry name" value="E3_ubiq-protein_ligase"/>
</dbReference>
<dbReference type="Pfam" id="PF00632">
    <property type="entry name" value="HECT"/>
    <property type="match status" value="1"/>
</dbReference>
<dbReference type="GO" id="GO:0005737">
    <property type="term" value="C:cytoplasm"/>
    <property type="evidence" value="ECO:0007669"/>
    <property type="project" value="TreeGrafter"/>
</dbReference>
<dbReference type="GO" id="GO:0006281">
    <property type="term" value="P:DNA repair"/>
    <property type="evidence" value="ECO:0007669"/>
    <property type="project" value="UniProtKB-KW"/>
</dbReference>
<dbReference type="Gene3D" id="3.30.2410.10">
    <property type="entry name" value="Hect, E3 ligase catalytic domain"/>
    <property type="match status" value="1"/>
</dbReference>
<keyword evidence="7" id="KW-0808">Transferase</keyword>
<dbReference type="Gene3D" id="3.30.2160.10">
    <property type="entry name" value="Hect, E3 ligase catalytic domain"/>
    <property type="match status" value="1"/>
</dbReference>
<feature type="region of interest" description="Disordered" evidence="15">
    <location>
        <begin position="1084"/>
        <end position="1114"/>
    </location>
</feature>
<dbReference type="SUPFAM" id="SSF48371">
    <property type="entry name" value="ARM repeat"/>
    <property type="match status" value="1"/>
</dbReference>
<dbReference type="EC" id="2.3.2.26" evidence="4"/>
<feature type="region of interest" description="Disordered" evidence="15">
    <location>
        <begin position="3296"/>
        <end position="3338"/>
    </location>
</feature>
<feature type="region of interest" description="Disordered" evidence="15">
    <location>
        <begin position="2525"/>
        <end position="2558"/>
    </location>
</feature>
<evidence type="ECO:0000256" key="10">
    <source>
        <dbReference type="ARBA" id="ARBA00022816"/>
    </source>
</evidence>
<dbReference type="GO" id="GO:0000209">
    <property type="term" value="P:protein polyubiquitination"/>
    <property type="evidence" value="ECO:0007669"/>
    <property type="project" value="TreeGrafter"/>
</dbReference>
<feature type="region of interest" description="Disordered" evidence="15">
    <location>
        <begin position="3803"/>
        <end position="3888"/>
    </location>
</feature>
<evidence type="ECO:0000256" key="15">
    <source>
        <dbReference type="SAM" id="MobiDB-lite"/>
    </source>
</evidence>
<evidence type="ECO:0000256" key="7">
    <source>
        <dbReference type="ARBA" id="ARBA00022679"/>
    </source>
</evidence>
<organism evidence="19 20">
    <name type="scientific">Paragonimus westermani</name>
    <dbReference type="NCBI Taxonomy" id="34504"/>
    <lineage>
        <taxon>Eukaryota</taxon>
        <taxon>Metazoa</taxon>
        <taxon>Spiralia</taxon>
        <taxon>Lophotrochozoa</taxon>
        <taxon>Platyhelminthes</taxon>
        <taxon>Trematoda</taxon>
        <taxon>Digenea</taxon>
        <taxon>Plagiorchiida</taxon>
        <taxon>Troglotremata</taxon>
        <taxon>Troglotrematidae</taxon>
        <taxon>Paragonimus</taxon>
    </lineage>
</organism>
<feature type="compositionally biased region" description="Polar residues" evidence="15">
    <location>
        <begin position="1094"/>
        <end position="1114"/>
    </location>
</feature>
<keyword evidence="20" id="KW-1185">Reference proteome</keyword>
<dbReference type="GO" id="GO:0006511">
    <property type="term" value="P:ubiquitin-dependent protein catabolic process"/>
    <property type="evidence" value="ECO:0007669"/>
    <property type="project" value="TreeGrafter"/>
</dbReference>
<feature type="compositionally biased region" description="Low complexity" evidence="15">
    <location>
        <begin position="3437"/>
        <end position="3446"/>
    </location>
</feature>
<feature type="compositionally biased region" description="Polar residues" evidence="15">
    <location>
        <begin position="3296"/>
        <end position="3316"/>
    </location>
</feature>
<evidence type="ECO:0000259" key="16">
    <source>
        <dbReference type="PROSITE" id="PS50030"/>
    </source>
</evidence>
<gene>
    <name evidence="19" type="ORF">P879_04240</name>
</gene>
<feature type="compositionally biased region" description="Polar residues" evidence="15">
    <location>
        <begin position="850"/>
        <end position="863"/>
    </location>
</feature>
<feature type="region of interest" description="Disordered" evidence="15">
    <location>
        <begin position="1502"/>
        <end position="1521"/>
    </location>
</feature>
<dbReference type="InterPro" id="IPR025527">
    <property type="entry name" value="HUWE1/Rev1_UBM"/>
</dbReference>
<dbReference type="InterPro" id="IPR009060">
    <property type="entry name" value="UBA-like_sf"/>
</dbReference>
<feature type="region of interest" description="Disordered" evidence="15">
    <location>
        <begin position="2469"/>
        <end position="2497"/>
    </location>
</feature>
<evidence type="ECO:0000256" key="5">
    <source>
        <dbReference type="ARBA" id="ARBA00022448"/>
    </source>
</evidence>
<feature type="compositionally biased region" description="Basic residues" evidence="15">
    <location>
        <begin position="2718"/>
        <end position="2728"/>
    </location>
</feature>
<evidence type="ECO:0000256" key="4">
    <source>
        <dbReference type="ARBA" id="ARBA00012485"/>
    </source>
</evidence>
<protein>
    <recommendedName>
        <fullName evidence="4">HECT-type E3 ubiquitin transferase</fullName>
        <ecNumber evidence="4">2.3.2.26</ecNumber>
    </recommendedName>
</protein>
<feature type="compositionally biased region" description="Polar residues" evidence="15">
    <location>
        <begin position="3941"/>
        <end position="3952"/>
    </location>
</feature>
<feature type="compositionally biased region" description="Low complexity" evidence="15">
    <location>
        <begin position="830"/>
        <end position="840"/>
    </location>
</feature>
<feature type="compositionally biased region" description="Basic residues" evidence="15">
    <location>
        <begin position="3811"/>
        <end position="3824"/>
    </location>
</feature>
<dbReference type="InterPro" id="IPR010314">
    <property type="entry name" value="E3_Ub_ligase_DUF913"/>
</dbReference>
<dbReference type="SUPFAM" id="SSF117839">
    <property type="entry name" value="WWE domain"/>
    <property type="match status" value="1"/>
</dbReference>
<dbReference type="Gene3D" id="3.30.720.50">
    <property type="match status" value="1"/>
</dbReference>
<dbReference type="GO" id="GO:0051028">
    <property type="term" value="P:mRNA transport"/>
    <property type="evidence" value="ECO:0007669"/>
    <property type="project" value="UniProtKB-KW"/>
</dbReference>
<feature type="compositionally biased region" description="Low complexity" evidence="15">
    <location>
        <begin position="1599"/>
        <end position="1613"/>
    </location>
</feature>
<comment type="caution">
    <text evidence="19">The sequence shown here is derived from an EMBL/GenBank/DDBJ whole genome shotgun (WGS) entry which is preliminary data.</text>
</comment>
<feature type="region of interest" description="Disordered" evidence="15">
    <location>
        <begin position="811"/>
        <end position="863"/>
    </location>
</feature>
<feature type="compositionally biased region" description="Basic and acidic residues" evidence="15">
    <location>
        <begin position="2526"/>
        <end position="2543"/>
    </location>
</feature>
<dbReference type="SUPFAM" id="SSF46934">
    <property type="entry name" value="UBA-like"/>
    <property type="match status" value="1"/>
</dbReference>
<dbReference type="GO" id="GO:0061630">
    <property type="term" value="F:ubiquitin protein ligase activity"/>
    <property type="evidence" value="ECO:0007669"/>
    <property type="project" value="UniProtKB-EC"/>
</dbReference>
<feature type="compositionally biased region" description="Polar residues" evidence="15">
    <location>
        <begin position="2733"/>
        <end position="2743"/>
    </location>
</feature>
<dbReference type="Gene3D" id="3.90.1750.10">
    <property type="entry name" value="Hect, E3 ligase catalytic domains"/>
    <property type="match status" value="1"/>
</dbReference>
<dbReference type="PANTHER" id="PTHR11254:SF67">
    <property type="entry name" value="E3 UBIQUITIN-PROTEIN LIGASE HUWE1"/>
    <property type="match status" value="1"/>
</dbReference>
<keyword evidence="11" id="KW-0234">DNA repair</keyword>
<feature type="active site" description="Glycyl thioester intermediate" evidence="14">
    <location>
        <position position="4715"/>
    </location>
</feature>
<dbReference type="InterPro" id="IPR004170">
    <property type="entry name" value="WWE_dom"/>
</dbReference>
<keyword evidence="5" id="KW-0813">Transport</keyword>
<comment type="catalytic activity">
    <reaction evidence="1">
        <text>S-ubiquitinyl-[E2 ubiquitin-conjugating enzyme]-L-cysteine + [acceptor protein]-L-lysine = [E2 ubiquitin-conjugating enzyme]-L-cysteine + N(6)-ubiquitinyl-[acceptor protein]-L-lysine.</text>
        <dbReference type="EC" id="2.3.2.26"/>
    </reaction>
</comment>
<evidence type="ECO:0000256" key="12">
    <source>
        <dbReference type="ARBA" id="ARBA00023242"/>
    </source>
</evidence>
<feature type="compositionally biased region" description="Acidic residues" evidence="15">
    <location>
        <begin position="2544"/>
        <end position="2554"/>
    </location>
</feature>
<keyword evidence="10" id="KW-0509">mRNA transport</keyword>
<feature type="compositionally biased region" description="Polar residues" evidence="15">
    <location>
        <begin position="1507"/>
        <end position="1521"/>
    </location>
</feature>
<feature type="region of interest" description="Disordered" evidence="15">
    <location>
        <begin position="1571"/>
        <end position="1613"/>
    </location>
</feature>
<evidence type="ECO:0000313" key="19">
    <source>
        <dbReference type="EMBL" id="KAF8568996.1"/>
    </source>
</evidence>
<evidence type="ECO:0000259" key="18">
    <source>
        <dbReference type="PROSITE" id="PS50918"/>
    </source>
</evidence>
<feature type="domain" description="WWE" evidence="18">
    <location>
        <begin position="1858"/>
        <end position="1936"/>
    </location>
</feature>
<evidence type="ECO:0000256" key="8">
    <source>
        <dbReference type="ARBA" id="ARBA00022763"/>
    </source>
</evidence>
<dbReference type="InterPro" id="IPR016024">
    <property type="entry name" value="ARM-type_fold"/>
</dbReference>
<evidence type="ECO:0000259" key="17">
    <source>
        <dbReference type="PROSITE" id="PS50237"/>
    </source>
</evidence>
<feature type="compositionally biased region" description="Pro residues" evidence="15">
    <location>
        <begin position="3319"/>
        <end position="3338"/>
    </location>
</feature>
<dbReference type="OrthoDB" id="423283at2759"/>
<evidence type="ECO:0000256" key="13">
    <source>
        <dbReference type="ARBA" id="ARBA00034494"/>
    </source>
</evidence>
<dbReference type="Pfam" id="PF06025">
    <property type="entry name" value="DUF913"/>
    <property type="match status" value="1"/>
</dbReference>
<evidence type="ECO:0000256" key="14">
    <source>
        <dbReference type="PROSITE-ProRule" id="PRU00104"/>
    </source>
</evidence>
<comment type="pathway">
    <text evidence="3">Protein modification; protein ubiquitination.</text>
</comment>
<dbReference type="InterPro" id="IPR035983">
    <property type="entry name" value="Hect_E3_ubiquitin_ligase"/>
</dbReference>
<dbReference type="PROSITE" id="PS50918">
    <property type="entry name" value="WWE"/>
    <property type="match status" value="1"/>
</dbReference>
<dbReference type="EMBL" id="JTDF01002269">
    <property type="protein sequence ID" value="KAF8568996.1"/>
    <property type="molecule type" value="Genomic_DNA"/>
</dbReference>